<evidence type="ECO:0000313" key="2">
    <source>
        <dbReference type="Proteomes" id="UP000824533"/>
    </source>
</evidence>
<reference evidence="1 2" key="1">
    <citation type="journal article" date="2021" name="Front. Genet.">
        <title>Chromosome-Level Genome Assembly Reveals Significant Gene Expansion in the Toll and IMD Signaling Pathways of Dendrolimus kikuchii.</title>
        <authorList>
            <person name="Zhou J."/>
            <person name="Wu P."/>
            <person name="Xiong Z."/>
            <person name="Liu N."/>
            <person name="Zhao N."/>
            <person name="Ji M."/>
            <person name="Qiu Y."/>
            <person name="Yang B."/>
        </authorList>
    </citation>
    <scope>NUCLEOTIDE SEQUENCE [LARGE SCALE GENOMIC DNA]</scope>
    <source>
        <strain evidence="1">Ann1</strain>
    </source>
</reference>
<sequence>MPALSSLAAFKIFRSIVLVTSCGALDLNFPPGFKFGAASSAYQIEGAWNVSDKSISIWDKLVHDYPEHISDRSTGDIACDSYHLWRRDIEMAEELGLHFYRFSISWPRLLPSGYTNYISQDGQEYYDKLINGLLRKGIEPVVTIYHFDLPQSLQDIGGWLNPLITDLFADYAKVVFTLYGHKVKTWLTINEPIAMCDVTFNTGMLAPPLVVPDVGAYICNKNAMIAHAKAWRIYDKEFRPLYNVGQMPYHLAKNESDNISNMFNGGRYSHPIYSKDGGWPPVIEKMIREASEKRGYNTSNLPVFTQEEIELVYPKGLRRQLAWLKKQYGDIKFLITENGYASGPGLNDTERVEYYRNYLEQVLLAIKEDGVNVIGYTAWTLMDNFEWWDGYQSKFGLYEVDFNSPKRTRTPRASAAYYKNIIKAHKLSFPPGFKFGAASASYQVEGAWNVSDKSISVWDKLVHDNPDAIADRSNGDVACDSYHLWQRDIEMAEELGLDFYRFSISWPRLLPNGYSNYISKDGQEYYDNLINELLNKGIEPLVTIHHWDLPQNLQDLGGWLNPIITDLFADYAKVVFSLYGDRVKTWLTINEPLSLCDGVFNTGTLAPPLLVEDVGAYLCNKNTMIAHAKAWRIYDQEFRALYHGEVSLANQLIWFDPLTPEDENLAEVARENLGGRYSHPIFSKEGGWPPVLEKMIAEASKKKGYAESYLPAFTEDEIELVRGTFDFYAVNHYTSRLIRQAEPGEELQPWPSGDAPDLNGKILVDPSWPGTTSSWFFVYPEGLRRQLVWLKKQYGDIKFMITENGYASGGGLHDKQRVNYYREYLEQVLLAIKEDGVNVTGYTAWTLMDNFEWMDGYRSKFGLYEVDFDSPMRTRTPRDSAIYYKNIIKARKLVEPNDVL</sequence>
<keyword evidence="2" id="KW-1185">Reference proteome</keyword>
<evidence type="ECO:0000313" key="1">
    <source>
        <dbReference type="EMBL" id="KAJ0171324.1"/>
    </source>
</evidence>
<organism evidence="1 2">
    <name type="scientific">Dendrolimus kikuchii</name>
    <dbReference type="NCBI Taxonomy" id="765133"/>
    <lineage>
        <taxon>Eukaryota</taxon>
        <taxon>Metazoa</taxon>
        <taxon>Ecdysozoa</taxon>
        <taxon>Arthropoda</taxon>
        <taxon>Hexapoda</taxon>
        <taxon>Insecta</taxon>
        <taxon>Pterygota</taxon>
        <taxon>Neoptera</taxon>
        <taxon>Endopterygota</taxon>
        <taxon>Lepidoptera</taxon>
        <taxon>Glossata</taxon>
        <taxon>Ditrysia</taxon>
        <taxon>Bombycoidea</taxon>
        <taxon>Lasiocampidae</taxon>
        <taxon>Dendrolimus</taxon>
    </lineage>
</organism>
<proteinExistence type="predicted"/>
<dbReference type="EMBL" id="CM034410">
    <property type="protein sequence ID" value="KAJ0171324.1"/>
    <property type="molecule type" value="Genomic_DNA"/>
</dbReference>
<accession>A0ACC1CIP0</accession>
<gene>
    <name evidence="1" type="ORF">K1T71_012874</name>
</gene>
<protein>
    <submittedName>
        <fullName evidence="1">Uncharacterized protein</fullName>
    </submittedName>
</protein>
<dbReference type="Proteomes" id="UP000824533">
    <property type="component" value="Linkage Group LG24"/>
</dbReference>
<name>A0ACC1CIP0_9NEOP</name>
<comment type="caution">
    <text evidence="1">The sequence shown here is derived from an EMBL/GenBank/DDBJ whole genome shotgun (WGS) entry which is preliminary data.</text>
</comment>